<accession>A0A9K3KNM4</accession>
<keyword evidence="1" id="KW-0732">Signal</keyword>
<gene>
    <name evidence="3" type="ORF">IV203_005286</name>
</gene>
<keyword evidence="4" id="KW-1185">Reference proteome</keyword>
<dbReference type="Pfam" id="PF00650">
    <property type="entry name" value="CRAL_TRIO"/>
    <property type="match status" value="1"/>
</dbReference>
<reference evidence="3" key="1">
    <citation type="journal article" date="2021" name="Sci. Rep.">
        <title>Diploid genomic architecture of Nitzschia inconspicua, an elite biomass production diatom.</title>
        <authorList>
            <person name="Oliver A."/>
            <person name="Podell S."/>
            <person name="Pinowska A."/>
            <person name="Traller J.C."/>
            <person name="Smith S.R."/>
            <person name="McClure R."/>
            <person name="Beliaev A."/>
            <person name="Bohutskyi P."/>
            <person name="Hill E.A."/>
            <person name="Rabines A."/>
            <person name="Zheng H."/>
            <person name="Allen L.Z."/>
            <person name="Kuo A."/>
            <person name="Grigoriev I.V."/>
            <person name="Allen A.E."/>
            <person name="Hazlebeck D."/>
            <person name="Allen E.E."/>
        </authorList>
    </citation>
    <scope>NUCLEOTIDE SEQUENCE</scope>
    <source>
        <strain evidence="3">Hildebrandi</strain>
    </source>
</reference>
<evidence type="ECO:0000313" key="4">
    <source>
        <dbReference type="Proteomes" id="UP000693970"/>
    </source>
</evidence>
<comment type="caution">
    <text evidence="3">The sequence shown here is derived from an EMBL/GenBank/DDBJ whole genome shotgun (WGS) entry which is preliminary data.</text>
</comment>
<name>A0A9K3KNM4_9STRA</name>
<feature type="signal peptide" evidence="1">
    <location>
        <begin position="1"/>
        <end position="29"/>
    </location>
</feature>
<organism evidence="3 4">
    <name type="scientific">Nitzschia inconspicua</name>
    <dbReference type="NCBI Taxonomy" id="303405"/>
    <lineage>
        <taxon>Eukaryota</taxon>
        <taxon>Sar</taxon>
        <taxon>Stramenopiles</taxon>
        <taxon>Ochrophyta</taxon>
        <taxon>Bacillariophyta</taxon>
        <taxon>Bacillariophyceae</taxon>
        <taxon>Bacillariophycidae</taxon>
        <taxon>Bacillariales</taxon>
        <taxon>Bacillariaceae</taxon>
        <taxon>Nitzschia</taxon>
    </lineage>
</organism>
<dbReference type="Proteomes" id="UP000693970">
    <property type="component" value="Unassembled WGS sequence"/>
</dbReference>
<evidence type="ECO:0000313" key="3">
    <source>
        <dbReference type="EMBL" id="KAG7346218.1"/>
    </source>
</evidence>
<evidence type="ECO:0000256" key="1">
    <source>
        <dbReference type="SAM" id="SignalP"/>
    </source>
</evidence>
<protein>
    <submittedName>
        <fullName evidence="3">CRAL/TRIO domain containing protein</fullName>
    </submittedName>
</protein>
<feature type="chain" id="PRO_5039911482" evidence="1">
    <location>
        <begin position="30"/>
        <end position="439"/>
    </location>
</feature>
<proteinExistence type="predicted"/>
<sequence length="439" mass="50121">MTTSHTTIARWTQFAVLLFFASLVQYARCQPGVGHRFLSSFTFPQGILQGLQDQEQNESWTSVDKEYQVGSTTDSSQKQQQPQSQDLFGVFEQLGTSWYAILQTIRNIVRSSGGMTYTDDIYANDIDTALSMFRDMIPEAWTHLSSSVKTTKLSDVLPLDEFGKTLDDLYISFLRWSMADSAVDQMEETATCKLHGGANAGKSKLINVSKAFRRIERYMEWMEEAYEDLVSPDTLTSASLVDIWSAFQMKMTYDDCGRLVWWLDLALVDLPRIQSEIPPREITRLFVWIAHYIMFNPQAQNNGIVFFSGMGHIDFWTFMTMLPVDVGLKLDSFTISVIPAKTKFLVLYDRPSWAKVLFQLVKPFLRRAMQRRVIVIEEGLYERDVVKDVIGTGMQAIPTGLGHFWLNGSDDADFLGPLFDPNVSSRKRQKMLQKQLKAS</sequence>
<reference evidence="3" key="2">
    <citation type="submission" date="2021-04" db="EMBL/GenBank/DDBJ databases">
        <authorList>
            <person name="Podell S."/>
        </authorList>
    </citation>
    <scope>NUCLEOTIDE SEQUENCE</scope>
    <source>
        <strain evidence="3">Hildebrandi</strain>
    </source>
</reference>
<dbReference type="PROSITE" id="PS50191">
    <property type="entry name" value="CRAL_TRIO"/>
    <property type="match status" value="1"/>
</dbReference>
<dbReference type="EMBL" id="JAGRRH010000021">
    <property type="protein sequence ID" value="KAG7346218.1"/>
    <property type="molecule type" value="Genomic_DNA"/>
</dbReference>
<dbReference type="OrthoDB" id="7837562at2759"/>
<feature type="domain" description="CRAL-TRIO" evidence="2">
    <location>
        <begin position="232"/>
        <end position="402"/>
    </location>
</feature>
<dbReference type="AlphaFoldDB" id="A0A9K3KNM4"/>
<evidence type="ECO:0000259" key="2">
    <source>
        <dbReference type="PROSITE" id="PS50191"/>
    </source>
</evidence>
<dbReference type="InterPro" id="IPR001251">
    <property type="entry name" value="CRAL-TRIO_dom"/>
</dbReference>